<dbReference type="RefSeq" id="WP_018301340.1">
    <property type="nucleotide sequence ID" value="NZ_KB902277.1"/>
</dbReference>
<dbReference type="eggNOG" id="COG0456">
    <property type="taxonomic scope" value="Bacteria"/>
</dbReference>
<keyword evidence="5" id="KW-1185">Reference proteome</keyword>
<dbReference type="PANTHER" id="PTHR43877">
    <property type="entry name" value="AMINOALKYLPHOSPHONATE N-ACETYLTRANSFERASE-RELATED-RELATED"/>
    <property type="match status" value="1"/>
</dbReference>
<dbReference type="AlphaFoldDB" id="A0A0D0Q2G8"/>
<reference evidence="4 5" key="1">
    <citation type="submission" date="2013-01" db="EMBL/GenBank/DDBJ databases">
        <authorList>
            <person name="Fiebig A."/>
            <person name="Goeker M."/>
            <person name="Klenk H.-P.P."/>
        </authorList>
    </citation>
    <scope>NUCLEOTIDE SEQUENCE [LARGE SCALE GENOMIC DNA]</scope>
    <source>
        <strain evidence="4 5">DSM 24838</strain>
    </source>
</reference>
<dbReference type="InterPro" id="IPR050832">
    <property type="entry name" value="Bact_Acetyltransf"/>
</dbReference>
<keyword evidence="1 4" id="KW-0808">Transferase</keyword>
<name>A0A0D0Q2G8_9RHOB</name>
<sequence length="147" mass="15942">MSTALHLCGPDDADRLAPLLARFAAEFGLPDEGRGAAVAPLLQGSPYGMVYLLGPRSAPIGYVVVTLGWGIELGGMEAWIDEIWIRPSVRGRGIATEVLQALSTRLAAADVKAIHLEADRDAPEAHRLYRRAGFALRERHCLMTRVL</sequence>
<evidence type="ECO:0000256" key="2">
    <source>
        <dbReference type="ARBA" id="ARBA00023315"/>
    </source>
</evidence>
<keyword evidence="2" id="KW-0012">Acyltransferase</keyword>
<evidence type="ECO:0000313" key="5">
    <source>
        <dbReference type="Proteomes" id="UP000035100"/>
    </source>
</evidence>
<organism evidence="4 5">
    <name type="scientific">Wenxinia marina DSM 24838</name>
    <dbReference type="NCBI Taxonomy" id="1123501"/>
    <lineage>
        <taxon>Bacteria</taxon>
        <taxon>Pseudomonadati</taxon>
        <taxon>Pseudomonadota</taxon>
        <taxon>Alphaproteobacteria</taxon>
        <taxon>Rhodobacterales</taxon>
        <taxon>Roseobacteraceae</taxon>
        <taxon>Wenxinia</taxon>
    </lineage>
</organism>
<dbReference type="SUPFAM" id="SSF55729">
    <property type="entry name" value="Acyl-CoA N-acyltransferases (Nat)"/>
    <property type="match status" value="1"/>
</dbReference>
<protein>
    <submittedName>
        <fullName evidence="4">Acetyltransferase</fullName>
    </submittedName>
</protein>
<evidence type="ECO:0000256" key="1">
    <source>
        <dbReference type="ARBA" id="ARBA00022679"/>
    </source>
</evidence>
<dbReference type="Gene3D" id="3.40.630.30">
    <property type="match status" value="1"/>
</dbReference>
<feature type="domain" description="N-acetyltransferase" evidence="3">
    <location>
        <begin position="3"/>
        <end position="147"/>
    </location>
</feature>
<accession>A0A0D0Q2G8</accession>
<comment type="caution">
    <text evidence="4">The sequence shown here is derived from an EMBL/GenBank/DDBJ whole genome shotgun (WGS) entry which is preliminary data.</text>
</comment>
<dbReference type="EMBL" id="AONG01000012">
    <property type="protein sequence ID" value="KIQ68704.1"/>
    <property type="molecule type" value="Genomic_DNA"/>
</dbReference>
<evidence type="ECO:0000259" key="3">
    <source>
        <dbReference type="PROSITE" id="PS51186"/>
    </source>
</evidence>
<dbReference type="GO" id="GO:0016747">
    <property type="term" value="F:acyltransferase activity, transferring groups other than amino-acyl groups"/>
    <property type="evidence" value="ECO:0007669"/>
    <property type="project" value="InterPro"/>
</dbReference>
<evidence type="ECO:0000313" key="4">
    <source>
        <dbReference type="EMBL" id="KIQ68704.1"/>
    </source>
</evidence>
<dbReference type="STRING" id="1123501.Wenmar_02426"/>
<dbReference type="Pfam" id="PF00583">
    <property type="entry name" value="Acetyltransf_1"/>
    <property type="match status" value="1"/>
</dbReference>
<proteinExistence type="predicted"/>
<dbReference type="PROSITE" id="PS51186">
    <property type="entry name" value="GNAT"/>
    <property type="match status" value="1"/>
</dbReference>
<dbReference type="Proteomes" id="UP000035100">
    <property type="component" value="Unassembled WGS sequence"/>
</dbReference>
<dbReference type="CDD" id="cd04301">
    <property type="entry name" value="NAT_SF"/>
    <property type="match status" value="1"/>
</dbReference>
<dbReference type="InterPro" id="IPR016181">
    <property type="entry name" value="Acyl_CoA_acyltransferase"/>
</dbReference>
<dbReference type="InterPro" id="IPR000182">
    <property type="entry name" value="GNAT_dom"/>
</dbReference>
<dbReference type="OrthoDB" id="9805924at2"/>
<gene>
    <name evidence="4" type="ORF">Wenmar_02426</name>
</gene>